<evidence type="ECO:0000313" key="2">
    <source>
        <dbReference type="EMBL" id="MER6612923.1"/>
    </source>
</evidence>
<name>A0ABV1UQ41_9ACTN</name>
<dbReference type="Proteomes" id="UP001445472">
    <property type="component" value="Unassembled WGS sequence"/>
</dbReference>
<evidence type="ECO:0000256" key="1">
    <source>
        <dbReference type="SAM" id="MobiDB-lite"/>
    </source>
</evidence>
<protein>
    <submittedName>
        <fullName evidence="2">Carbohydrate-binding protein</fullName>
    </submittedName>
</protein>
<evidence type="ECO:0000313" key="3">
    <source>
        <dbReference type="Proteomes" id="UP001445472"/>
    </source>
</evidence>
<dbReference type="SUPFAM" id="SSF51055">
    <property type="entry name" value="Carbohydrate binding domain"/>
    <property type="match status" value="1"/>
</dbReference>
<gene>
    <name evidence="2" type="ORF">ABT276_05960</name>
</gene>
<dbReference type="EMBL" id="JBEPBX010000004">
    <property type="protein sequence ID" value="MER6612923.1"/>
    <property type="molecule type" value="Genomic_DNA"/>
</dbReference>
<sequence>MSHKSRQWKSKWWTNGEEPGTTGEWGVRQDLGAC</sequence>
<accession>A0ABV1UQ41</accession>
<dbReference type="InterPro" id="IPR036573">
    <property type="entry name" value="CBM_sf_5/12"/>
</dbReference>
<dbReference type="RefSeq" id="WP_234377912.1">
    <property type="nucleotide sequence ID" value="NZ_JBEPBX010000004.1"/>
</dbReference>
<reference evidence="2 3" key="1">
    <citation type="submission" date="2024-06" db="EMBL/GenBank/DDBJ databases">
        <title>The Natural Products Discovery Center: Release of the First 8490 Sequenced Strains for Exploring Actinobacteria Biosynthetic Diversity.</title>
        <authorList>
            <person name="Kalkreuter E."/>
            <person name="Kautsar S.A."/>
            <person name="Yang D."/>
            <person name="Bader C.D."/>
            <person name="Teijaro C.N."/>
            <person name="Fluegel L."/>
            <person name="Davis C.M."/>
            <person name="Simpson J.R."/>
            <person name="Lauterbach L."/>
            <person name="Steele A.D."/>
            <person name="Gui C."/>
            <person name="Meng S."/>
            <person name="Li G."/>
            <person name="Viehrig K."/>
            <person name="Ye F."/>
            <person name="Su P."/>
            <person name="Kiefer A.F."/>
            <person name="Nichols A."/>
            <person name="Cepeda A.J."/>
            <person name="Yan W."/>
            <person name="Fan B."/>
            <person name="Jiang Y."/>
            <person name="Adhikari A."/>
            <person name="Zheng C.-J."/>
            <person name="Schuster L."/>
            <person name="Cowan T.M."/>
            <person name="Smanski M.J."/>
            <person name="Chevrette M.G."/>
            <person name="De Carvalho L.P.S."/>
            <person name="Shen B."/>
        </authorList>
    </citation>
    <scope>NUCLEOTIDE SEQUENCE [LARGE SCALE GENOMIC DNA]</scope>
    <source>
        <strain evidence="2 3">NPDC000837</strain>
    </source>
</reference>
<keyword evidence="3" id="KW-1185">Reference proteome</keyword>
<dbReference type="Gene3D" id="2.10.10.20">
    <property type="entry name" value="Carbohydrate-binding module superfamily 5/12"/>
    <property type="match status" value="1"/>
</dbReference>
<comment type="caution">
    <text evidence="2">The sequence shown here is derived from an EMBL/GenBank/DDBJ whole genome shotgun (WGS) entry which is preliminary data.</text>
</comment>
<organism evidence="2 3">
    <name type="scientific">Streptomyces xantholiticus</name>
    <dbReference type="NCBI Taxonomy" id="68285"/>
    <lineage>
        <taxon>Bacteria</taxon>
        <taxon>Bacillati</taxon>
        <taxon>Actinomycetota</taxon>
        <taxon>Actinomycetes</taxon>
        <taxon>Kitasatosporales</taxon>
        <taxon>Streptomycetaceae</taxon>
        <taxon>Streptomyces</taxon>
    </lineage>
</organism>
<feature type="region of interest" description="Disordered" evidence="1">
    <location>
        <begin position="1"/>
        <end position="34"/>
    </location>
</feature>
<proteinExistence type="predicted"/>